<keyword evidence="1" id="KW-0812">Transmembrane</keyword>
<dbReference type="InterPro" id="IPR050550">
    <property type="entry name" value="SEC23_SEC24_subfamily"/>
</dbReference>
<feature type="transmembrane region" description="Helical" evidence="1">
    <location>
        <begin position="239"/>
        <end position="259"/>
    </location>
</feature>
<feature type="transmembrane region" description="Helical" evidence="1">
    <location>
        <begin position="106"/>
        <end position="123"/>
    </location>
</feature>
<dbReference type="PANTHER" id="PTHR13803">
    <property type="entry name" value="SEC24-RELATED PROTEIN"/>
    <property type="match status" value="1"/>
</dbReference>
<keyword evidence="1" id="KW-1133">Transmembrane helix</keyword>
<dbReference type="Pfam" id="PF04811">
    <property type="entry name" value="Sec23_trunk"/>
    <property type="match status" value="2"/>
</dbReference>
<keyword evidence="2" id="KW-0732">Signal</keyword>
<gene>
    <name evidence="4" type="ORF">BHM03_00010271</name>
</gene>
<reference evidence="4" key="1">
    <citation type="journal article" date="2018" name="Data Brief">
        <title>Genome sequence data from 17 accessions of Ensete ventricosum, a staple food crop for millions in Ethiopia.</title>
        <authorList>
            <person name="Yemataw Z."/>
            <person name="Muzemil S."/>
            <person name="Ambachew D."/>
            <person name="Tripathi L."/>
            <person name="Tesfaye K."/>
            <person name="Chala A."/>
            <person name="Farbos A."/>
            <person name="O'Neill P."/>
            <person name="Moore K."/>
            <person name="Grant M."/>
            <person name="Studholme D.J."/>
        </authorList>
    </citation>
    <scope>NUCLEOTIDE SEQUENCE [LARGE SCALE GENOMIC DNA]</scope>
    <source>
        <tissue evidence="4">Leaf</tissue>
    </source>
</reference>
<keyword evidence="1" id="KW-0472">Membrane</keyword>
<protein>
    <recommendedName>
        <fullName evidence="3">Sec23/Sec24 trunk domain-containing protein</fullName>
    </recommendedName>
</protein>
<feature type="chain" id="PRO_5019271408" description="Sec23/Sec24 trunk domain-containing protein" evidence="2">
    <location>
        <begin position="19"/>
        <end position="395"/>
    </location>
</feature>
<evidence type="ECO:0000256" key="2">
    <source>
        <dbReference type="SAM" id="SignalP"/>
    </source>
</evidence>
<dbReference type="GO" id="GO:0008270">
    <property type="term" value="F:zinc ion binding"/>
    <property type="evidence" value="ECO:0007669"/>
    <property type="project" value="TreeGrafter"/>
</dbReference>
<accession>A0A445MD25</accession>
<evidence type="ECO:0000313" key="4">
    <source>
        <dbReference type="EMBL" id="RZR72106.1"/>
    </source>
</evidence>
<feature type="transmembrane region" description="Helical" evidence="1">
    <location>
        <begin position="320"/>
        <end position="338"/>
    </location>
</feature>
<feature type="signal peptide" evidence="2">
    <location>
        <begin position="1"/>
        <end position="18"/>
    </location>
</feature>
<name>A0A445MD25_ENSVE</name>
<dbReference type="GO" id="GO:0090110">
    <property type="term" value="P:COPII-coated vesicle cargo loading"/>
    <property type="evidence" value="ECO:0007669"/>
    <property type="project" value="TreeGrafter"/>
</dbReference>
<dbReference type="SUPFAM" id="SSF53300">
    <property type="entry name" value="vWA-like"/>
    <property type="match status" value="2"/>
</dbReference>
<evidence type="ECO:0000256" key="1">
    <source>
        <dbReference type="SAM" id="Phobius"/>
    </source>
</evidence>
<proteinExistence type="predicted"/>
<dbReference type="InterPro" id="IPR006896">
    <property type="entry name" value="Sec23/24_trunk_dom"/>
</dbReference>
<dbReference type="PANTHER" id="PTHR13803:SF4">
    <property type="entry name" value="SECRETORY 24CD, ISOFORM C"/>
    <property type="match status" value="1"/>
</dbReference>
<feature type="domain" description="Sec23/Sec24 trunk" evidence="3">
    <location>
        <begin position="182"/>
        <end position="273"/>
    </location>
</feature>
<dbReference type="InterPro" id="IPR036465">
    <property type="entry name" value="vWFA_dom_sf"/>
</dbReference>
<sequence length="395" mass="44139">MGLCLIFAMIIWFQVRDPMPAVFFFLIDVSMNAVQTGATAAACSAISQSLADLPVDNGRFRLSPLATGRYQPGCALATTRKCEKKQERRRIKRENIGHCRSLIARWRLGFFFATFFVVGWRRLRPENLRTTSRMRRTSRGGDFFAVVFSSSPSQVIRKRGGLDDVAEPSPHPCREEKTRRFLFFPRIQCRQGLEQLLENIPSMFDNNKVAESAFGAAIKVILMLSIIAGFLALKPTGGKLLVFQSVLLFIFAVLPSVGIGSLSSREAEGRTNVSAGDKVYLLYILFLNPLNHYPLCYSTFSALAKSIGLRNDGRLDDRSYWISHVASISISLAIPLVYPRMISIHDLTTKALFTSVSILRLCKKGDPSGQLKNNLKPYEAPNSFHDLVFLLCVLG</sequence>
<dbReference type="GO" id="GO:0000149">
    <property type="term" value="F:SNARE binding"/>
    <property type="evidence" value="ECO:0007669"/>
    <property type="project" value="TreeGrafter"/>
</dbReference>
<organism evidence="4">
    <name type="scientific">Ensete ventricosum</name>
    <name type="common">Abyssinian banana</name>
    <name type="synonym">Musa ensete</name>
    <dbReference type="NCBI Taxonomy" id="4639"/>
    <lineage>
        <taxon>Eukaryota</taxon>
        <taxon>Viridiplantae</taxon>
        <taxon>Streptophyta</taxon>
        <taxon>Embryophyta</taxon>
        <taxon>Tracheophyta</taxon>
        <taxon>Spermatophyta</taxon>
        <taxon>Magnoliopsida</taxon>
        <taxon>Liliopsida</taxon>
        <taxon>Zingiberales</taxon>
        <taxon>Musaceae</taxon>
        <taxon>Ensete</taxon>
    </lineage>
</organism>
<feature type="transmembrane region" description="Helical" evidence="1">
    <location>
        <begin position="213"/>
        <end position="233"/>
    </location>
</feature>
<dbReference type="Gene3D" id="3.40.50.410">
    <property type="entry name" value="von Willebrand factor, type A domain"/>
    <property type="match status" value="2"/>
</dbReference>
<dbReference type="GO" id="GO:0030127">
    <property type="term" value="C:COPII vesicle coat"/>
    <property type="evidence" value="ECO:0007669"/>
    <property type="project" value="InterPro"/>
</dbReference>
<dbReference type="EMBL" id="KV875629">
    <property type="protein sequence ID" value="RZR72106.1"/>
    <property type="molecule type" value="Genomic_DNA"/>
</dbReference>
<feature type="domain" description="Sec23/Sec24 trunk" evidence="3">
    <location>
        <begin position="18"/>
        <end position="59"/>
    </location>
</feature>
<dbReference type="AlphaFoldDB" id="A0A445MD25"/>
<dbReference type="Proteomes" id="UP000290560">
    <property type="component" value="Unassembled WGS sequence"/>
</dbReference>
<evidence type="ECO:0000259" key="3">
    <source>
        <dbReference type="Pfam" id="PF04811"/>
    </source>
</evidence>
<dbReference type="GO" id="GO:0070971">
    <property type="term" value="C:endoplasmic reticulum exit site"/>
    <property type="evidence" value="ECO:0007669"/>
    <property type="project" value="TreeGrafter"/>
</dbReference>
<dbReference type="GO" id="GO:0006886">
    <property type="term" value="P:intracellular protein transport"/>
    <property type="evidence" value="ECO:0007669"/>
    <property type="project" value="InterPro"/>
</dbReference>